<keyword evidence="3" id="KW-1185">Reference proteome</keyword>
<dbReference type="AlphaFoldDB" id="E9GNK3"/>
<protein>
    <submittedName>
        <fullName evidence="2">Uncharacterized protein</fullName>
    </submittedName>
</protein>
<dbReference type="InParanoid" id="E9GNK3"/>
<dbReference type="HOGENOM" id="CLU_1046824_0_0_1"/>
<proteinExistence type="predicted"/>
<dbReference type="KEGG" id="dpx:DAPPUDRAFT_245545"/>
<sequence length="266" mass="29696">MPTDPPCQLAPLSPTLELQCDADGVFQVTDNGAGPDYNIHGRSSLSQLVQNIVGRSLIRWKFFSHGLIFILSWLYIVIDAGPDYNIHGRSSLSQLVRNIVGRSLIRWQILFYELIPISAIPIAEGTDIPSMPRCRNSELSRELRRSVLEERQLAATIERELARQRRRVVHQEPYRRVEFRPVARPYVPPKHQPQQYVEHGGSVPPPPLGADEPPAQRPEIAALVHDPGVVAHGLATARLTPAIHSAQASADDTLQLAIDEETPFNE</sequence>
<accession>E9GNK3</accession>
<evidence type="ECO:0000256" key="1">
    <source>
        <dbReference type="SAM" id="MobiDB-lite"/>
    </source>
</evidence>
<evidence type="ECO:0000313" key="2">
    <source>
        <dbReference type="EMBL" id="EFX78947.1"/>
    </source>
</evidence>
<organism evidence="2 3">
    <name type="scientific">Daphnia pulex</name>
    <name type="common">Water flea</name>
    <dbReference type="NCBI Taxonomy" id="6669"/>
    <lineage>
        <taxon>Eukaryota</taxon>
        <taxon>Metazoa</taxon>
        <taxon>Ecdysozoa</taxon>
        <taxon>Arthropoda</taxon>
        <taxon>Crustacea</taxon>
        <taxon>Branchiopoda</taxon>
        <taxon>Diplostraca</taxon>
        <taxon>Cladocera</taxon>
        <taxon>Anomopoda</taxon>
        <taxon>Daphniidae</taxon>
        <taxon>Daphnia</taxon>
    </lineage>
</organism>
<dbReference type="PhylomeDB" id="E9GNK3"/>
<name>E9GNK3_DAPPU</name>
<dbReference type="EMBL" id="GL732555">
    <property type="protein sequence ID" value="EFX78947.1"/>
    <property type="molecule type" value="Genomic_DNA"/>
</dbReference>
<reference evidence="2 3" key="1">
    <citation type="journal article" date="2011" name="Science">
        <title>The ecoresponsive genome of Daphnia pulex.</title>
        <authorList>
            <person name="Colbourne J.K."/>
            <person name="Pfrender M.E."/>
            <person name="Gilbert D."/>
            <person name="Thomas W.K."/>
            <person name="Tucker A."/>
            <person name="Oakley T.H."/>
            <person name="Tokishita S."/>
            <person name="Aerts A."/>
            <person name="Arnold G.J."/>
            <person name="Basu M.K."/>
            <person name="Bauer D.J."/>
            <person name="Caceres C.E."/>
            <person name="Carmel L."/>
            <person name="Casola C."/>
            <person name="Choi J.H."/>
            <person name="Detter J.C."/>
            <person name="Dong Q."/>
            <person name="Dusheyko S."/>
            <person name="Eads B.D."/>
            <person name="Frohlich T."/>
            <person name="Geiler-Samerotte K.A."/>
            <person name="Gerlach D."/>
            <person name="Hatcher P."/>
            <person name="Jogdeo S."/>
            <person name="Krijgsveld J."/>
            <person name="Kriventseva E.V."/>
            <person name="Kultz D."/>
            <person name="Laforsch C."/>
            <person name="Lindquist E."/>
            <person name="Lopez J."/>
            <person name="Manak J.R."/>
            <person name="Muller J."/>
            <person name="Pangilinan J."/>
            <person name="Patwardhan R.P."/>
            <person name="Pitluck S."/>
            <person name="Pritham E.J."/>
            <person name="Rechtsteiner A."/>
            <person name="Rho M."/>
            <person name="Rogozin I.B."/>
            <person name="Sakarya O."/>
            <person name="Salamov A."/>
            <person name="Schaack S."/>
            <person name="Shapiro H."/>
            <person name="Shiga Y."/>
            <person name="Skalitzky C."/>
            <person name="Smith Z."/>
            <person name="Souvorov A."/>
            <person name="Sung W."/>
            <person name="Tang Z."/>
            <person name="Tsuchiya D."/>
            <person name="Tu H."/>
            <person name="Vos H."/>
            <person name="Wang M."/>
            <person name="Wolf Y.I."/>
            <person name="Yamagata H."/>
            <person name="Yamada T."/>
            <person name="Ye Y."/>
            <person name="Shaw J.R."/>
            <person name="Andrews J."/>
            <person name="Crease T.J."/>
            <person name="Tang H."/>
            <person name="Lucas S.M."/>
            <person name="Robertson H.M."/>
            <person name="Bork P."/>
            <person name="Koonin E.V."/>
            <person name="Zdobnov E.M."/>
            <person name="Grigoriev I.V."/>
            <person name="Lynch M."/>
            <person name="Boore J.L."/>
        </authorList>
    </citation>
    <scope>NUCLEOTIDE SEQUENCE [LARGE SCALE GENOMIC DNA]</scope>
</reference>
<feature type="region of interest" description="Disordered" evidence="1">
    <location>
        <begin position="188"/>
        <end position="216"/>
    </location>
</feature>
<gene>
    <name evidence="2" type="ORF">DAPPUDRAFT_245545</name>
</gene>
<dbReference type="Proteomes" id="UP000000305">
    <property type="component" value="Unassembled WGS sequence"/>
</dbReference>
<evidence type="ECO:0000313" key="3">
    <source>
        <dbReference type="Proteomes" id="UP000000305"/>
    </source>
</evidence>